<evidence type="ECO:0000256" key="4">
    <source>
        <dbReference type="SAM" id="Phobius"/>
    </source>
</evidence>
<evidence type="ECO:0000259" key="5">
    <source>
        <dbReference type="SMART" id="SM00047"/>
    </source>
</evidence>
<keyword evidence="4" id="KW-0472">Membrane</keyword>
<keyword evidence="7" id="KW-1185">Reference proteome</keyword>
<dbReference type="GO" id="GO:0004040">
    <property type="term" value="F:amidase activity"/>
    <property type="evidence" value="ECO:0007669"/>
    <property type="project" value="InterPro"/>
</dbReference>
<feature type="domain" description="Mannosyl-glycoprotein endo-beta-N-acetylglucosamidase-like" evidence="5">
    <location>
        <begin position="72"/>
        <end position="230"/>
    </location>
</feature>
<dbReference type="Pfam" id="PF01832">
    <property type="entry name" value="Glucosaminidase"/>
    <property type="match status" value="1"/>
</dbReference>
<name>A0A0R2CJF8_9LACO</name>
<dbReference type="PATRIC" id="fig|1423729.3.peg.1475"/>
<feature type="compositionally biased region" description="Basic residues" evidence="3">
    <location>
        <begin position="1"/>
        <end position="27"/>
    </location>
</feature>
<feature type="region of interest" description="Disordered" evidence="3">
    <location>
        <begin position="1"/>
        <end position="28"/>
    </location>
</feature>
<accession>A0A0R2CJF8</accession>
<sequence length="239" mass="27047">MPRKKITKARTIRKKRVTTRKSPRTKKKDGLFFSRGHIQILNVVVALLILGIVAVQLLGWVGRSQQNRQSMQTSQISDTMKRKFITQILPIAQQQQKQDKVLTSITLAQAALESDWGQSQLATKYHNLFGVKSDATGAENLTTKEYVNGQWITVTASFAVYASWAESIEAHTKLFMEGTAWDKQHYRAVLEASNYKEAAQALQEKGYATDPSYATKLINLIQTYDLNKYDSISEENTNE</sequence>
<dbReference type="Gene3D" id="4.10.80.30">
    <property type="entry name" value="DNA polymerase, domain 6"/>
    <property type="match status" value="1"/>
</dbReference>
<evidence type="ECO:0000313" key="7">
    <source>
        <dbReference type="Proteomes" id="UP000051131"/>
    </source>
</evidence>
<dbReference type="PANTHER" id="PTHR33308">
    <property type="entry name" value="PEPTIDOGLYCAN HYDROLASE FLGJ"/>
    <property type="match status" value="1"/>
</dbReference>
<keyword evidence="4" id="KW-1133">Transmembrane helix</keyword>
<comment type="similarity">
    <text evidence="1">Belongs to the glycosyl hydrolase 73 family.</text>
</comment>
<evidence type="ECO:0000313" key="6">
    <source>
        <dbReference type="EMBL" id="KRM90116.1"/>
    </source>
</evidence>
<dbReference type="EMBL" id="AYZE01000016">
    <property type="protein sequence ID" value="KRM90116.1"/>
    <property type="molecule type" value="Genomic_DNA"/>
</dbReference>
<dbReference type="Gene3D" id="1.10.530.10">
    <property type="match status" value="1"/>
</dbReference>
<dbReference type="SMART" id="SM00047">
    <property type="entry name" value="LYZ2"/>
    <property type="match status" value="1"/>
</dbReference>
<feature type="transmembrane region" description="Helical" evidence="4">
    <location>
        <begin position="40"/>
        <end position="62"/>
    </location>
</feature>
<dbReference type="PRINTS" id="PR01002">
    <property type="entry name" value="FLGFLGJ"/>
</dbReference>
<keyword evidence="4" id="KW-0812">Transmembrane</keyword>
<dbReference type="AlphaFoldDB" id="A0A0R2CJF8"/>
<evidence type="ECO:0000256" key="2">
    <source>
        <dbReference type="ARBA" id="ARBA00022801"/>
    </source>
</evidence>
<dbReference type="STRING" id="1423729.FC80_GL001453"/>
<evidence type="ECO:0000256" key="3">
    <source>
        <dbReference type="SAM" id="MobiDB-lite"/>
    </source>
</evidence>
<gene>
    <name evidence="6" type="ORF">FC80_GL001453</name>
</gene>
<dbReference type="InterPro" id="IPR051056">
    <property type="entry name" value="Glycosyl_Hydrolase_73"/>
</dbReference>
<keyword evidence="2" id="KW-0378">Hydrolase</keyword>
<protein>
    <submittedName>
        <fullName evidence="6">Muramidase</fullName>
    </submittedName>
</protein>
<reference evidence="6 7" key="1">
    <citation type="journal article" date="2015" name="Genome Announc.">
        <title>Expanding the biotechnology potential of lactobacilli through comparative genomics of 213 strains and associated genera.</title>
        <authorList>
            <person name="Sun Z."/>
            <person name="Harris H.M."/>
            <person name="McCann A."/>
            <person name="Guo C."/>
            <person name="Argimon S."/>
            <person name="Zhang W."/>
            <person name="Yang X."/>
            <person name="Jeffery I.B."/>
            <person name="Cooney J.C."/>
            <person name="Kagawa T.F."/>
            <person name="Liu W."/>
            <person name="Song Y."/>
            <person name="Salvetti E."/>
            <person name="Wrobel A."/>
            <person name="Rasinkangas P."/>
            <person name="Parkhill J."/>
            <person name="Rea M.C."/>
            <person name="O'Sullivan O."/>
            <person name="Ritari J."/>
            <person name="Douillard F.P."/>
            <person name="Paul Ross R."/>
            <person name="Yang R."/>
            <person name="Briner A.E."/>
            <person name="Felis G.E."/>
            <person name="de Vos W.M."/>
            <person name="Barrangou R."/>
            <person name="Klaenhammer T.R."/>
            <person name="Caufield P.W."/>
            <person name="Cui Y."/>
            <person name="Zhang H."/>
            <person name="O'Toole P.W."/>
        </authorList>
    </citation>
    <scope>NUCLEOTIDE SEQUENCE [LARGE SCALE GENOMIC DNA]</scope>
    <source>
        <strain evidence="6 7">DSM 21116</strain>
    </source>
</reference>
<proteinExistence type="inferred from homology"/>
<organism evidence="6 7">
    <name type="scientific">Liquorilactobacillus cacaonum DSM 21116</name>
    <dbReference type="NCBI Taxonomy" id="1423729"/>
    <lineage>
        <taxon>Bacteria</taxon>
        <taxon>Bacillati</taxon>
        <taxon>Bacillota</taxon>
        <taxon>Bacilli</taxon>
        <taxon>Lactobacillales</taxon>
        <taxon>Lactobacillaceae</taxon>
        <taxon>Liquorilactobacillus</taxon>
    </lineage>
</organism>
<evidence type="ECO:0000256" key="1">
    <source>
        <dbReference type="ARBA" id="ARBA00010266"/>
    </source>
</evidence>
<dbReference type="InterPro" id="IPR002901">
    <property type="entry name" value="MGlyc_endo_b_GlcNAc-like_dom"/>
</dbReference>
<dbReference type="RefSeq" id="WP_235807264.1">
    <property type="nucleotide sequence ID" value="NZ_AYZE01000016.1"/>
</dbReference>
<comment type="caution">
    <text evidence="6">The sequence shown here is derived from an EMBL/GenBank/DDBJ whole genome shotgun (WGS) entry which is preliminary data.</text>
</comment>
<dbReference type="Proteomes" id="UP000051131">
    <property type="component" value="Unassembled WGS sequence"/>
</dbReference>
<dbReference type="PANTHER" id="PTHR33308:SF10">
    <property type="entry name" value="EXO-GLUCOSAMINIDASE LYTG"/>
    <property type="match status" value="1"/>
</dbReference>